<dbReference type="SUPFAM" id="SSF161111">
    <property type="entry name" value="Cation efflux protein transmembrane domain-like"/>
    <property type="match status" value="1"/>
</dbReference>
<evidence type="ECO:0000313" key="11">
    <source>
        <dbReference type="Proteomes" id="UP000248745"/>
    </source>
</evidence>
<organism evidence="10 11">
    <name type="scientific">Taibaiella soli</name>
    <dbReference type="NCBI Taxonomy" id="1649169"/>
    <lineage>
        <taxon>Bacteria</taxon>
        <taxon>Pseudomonadati</taxon>
        <taxon>Bacteroidota</taxon>
        <taxon>Chitinophagia</taxon>
        <taxon>Chitinophagales</taxon>
        <taxon>Chitinophagaceae</taxon>
        <taxon>Taibaiella</taxon>
    </lineage>
</organism>
<feature type="domain" description="Cation efflux protein transmembrane" evidence="8">
    <location>
        <begin position="15"/>
        <end position="206"/>
    </location>
</feature>
<evidence type="ECO:0000256" key="3">
    <source>
        <dbReference type="ARBA" id="ARBA00022448"/>
    </source>
</evidence>
<accession>A0A2W2B690</accession>
<protein>
    <submittedName>
        <fullName evidence="10">Cation diffusion facilitator family transporter</fullName>
    </submittedName>
</protein>
<dbReference type="SUPFAM" id="SSF160240">
    <property type="entry name" value="Cation efflux protein cytoplasmic domain-like"/>
    <property type="match status" value="1"/>
</dbReference>
<dbReference type="AlphaFoldDB" id="A0A2W2B690"/>
<evidence type="ECO:0000256" key="4">
    <source>
        <dbReference type="ARBA" id="ARBA00022692"/>
    </source>
</evidence>
<comment type="subcellular location">
    <subcellularLocation>
        <location evidence="1">Membrane</location>
        <topology evidence="1">Multi-pass membrane protein</topology>
    </subcellularLocation>
</comment>
<dbReference type="GO" id="GO:0015086">
    <property type="term" value="F:cadmium ion transmembrane transporter activity"/>
    <property type="evidence" value="ECO:0007669"/>
    <property type="project" value="TreeGrafter"/>
</dbReference>
<proteinExistence type="inferred from homology"/>
<keyword evidence="11" id="KW-1185">Reference proteome</keyword>
<comment type="caution">
    <text evidence="10">The sequence shown here is derived from an EMBL/GenBank/DDBJ whole genome shotgun (WGS) entry which is preliminary data.</text>
</comment>
<feature type="transmembrane region" description="Helical" evidence="7">
    <location>
        <begin position="179"/>
        <end position="199"/>
    </location>
</feature>
<feature type="domain" description="Cation efflux protein cytoplasmic" evidence="9">
    <location>
        <begin position="211"/>
        <end position="290"/>
    </location>
</feature>
<dbReference type="InterPro" id="IPR050291">
    <property type="entry name" value="CDF_Transporter"/>
</dbReference>
<comment type="similarity">
    <text evidence="2">Belongs to the cation diffusion facilitator (CDF) transporter (TC 2.A.4) family.</text>
</comment>
<dbReference type="PANTHER" id="PTHR43840">
    <property type="entry name" value="MITOCHONDRIAL METAL TRANSPORTER 1-RELATED"/>
    <property type="match status" value="1"/>
</dbReference>
<feature type="transmembrane region" description="Helical" evidence="7">
    <location>
        <begin position="114"/>
        <end position="134"/>
    </location>
</feature>
<evidence type="ECO:0000256" key="2">
    <source>
        <dbReference type="ARBA" id="ARBA00008114"/>
    </source>
</evidence>
<name>A0A2W2B690_9BACT</name>
<evidence type="ECO:0000259" key="9">
    <source>
        <dbReference type="Pfam" id="PF16916"/>
    </source>
</evidence>
<keyword evidence="4 7" id="KW-0812">Transmembrane</keyword>
<feature type="transmembrane region" description="Helical" evidence="7">
    <location>
        <begin position="46"/>
        <end position="64"/>
    </location>
</feature>
<dbReference type="InterPro" id="IPR027469">
    <property type="entry name" value="Cation_efflux_TMD_sf"/>
</dbReference>
<dbReference type="EMBL" id="QKTW01000022">
    <property type="protein sequence ID" value="PZF71729.1"/>
    <property type="molecule type" value="Genomic_DNA"/>
</dbReference>
<evidence type="ECO:0000256" key="6">
    <source>
        <dbReference type="ARBA" id="ARBA00023136"/>
    </source>
</evidence>
<dbReference type="Pfam" id="PF16916">
    <property type="entry name" value="ZT_dimer"/>
    <property type="match status" value="1"/>
</dbReference>
<dbReference type="OrthoDB" id="9806522at2"/>
<dbReference type="InterPro" id="IPR058533">
    <property type="entry name" value="Cation_efflux_TM"/>
</dbReference>
<sequence length="334" mass="37040">MAELKHNETIRIQRIIAVVSVIIFLAKLLAWYMTHSIAILTDALESTVNVIAGFIGLYSVTLAAKPRDLNHPYGHGKIEFVSAAIEGALIFIAGLMIVYEAINQLLHPTALHKLGAGIIITIITGILNLALGAYSVKVGKKNRSATVQAAGKHLCSDAYSTFAIVAGLALLVITKKNWLDSVVALAFAGIILVTGYKVIRQSLAGIMDEADEELLKQVIQYLQQNRQPQWIDLHNLRVIQYGEVLHVDAHMTLPWYYQVKDAEREIHSLESIIGNRFADKIELFIHVDACMPYQCPLCALEDCPVRQALFTGQIPWTEENVWANQKHGKNKLVS</sequence>
<evidence type="ECO:0000256" key="7">
    <source>
        <dbReference type="SAM" id="Phobius"/>
    </source>
</evidence>
<dbReference type="GO" id="GO:0005886">
    <property type="term" value="C:plasma membrane"/>
    <property type="evidence" value="ECO:0007669"/>
    <property type="project" value="TreeGrafter"/>
</dbReference>
<dbReference type="GO" id="GO:0015341">
    <property type="term" value="F:zinc efflux antiporter activity"/>
    <property type="evidence" value="ECO:0007669"/>
    <property type="project" value="TreeGrafter"/>
</dbReference>
<dbReference type="NCBIfam" id="TIGR01297">
    <property type="entry name" value="CDF"/>
    <property type="match status" value="1"/>
</dbReference>
<evidence type="ECO:0000313" key="10">
    <source>
        <dbReference type="EMBL" id="PZF71729.1"/>
    </source>
</evidence>
<evidence type="ECO:0000256" key="1">
    <source>
        <dbReference type="ARBA" id="ARBA00004141"/>
    </source>
</evidence>
<feature type="transmembrane region" description="Helical" evidence="7">
    <location>
        <begin position="80"/>
        <end position="102"/>
    </location>
</feature>
<dbReference type="GO" id="GO:0015093">
    <property type="term" value="F:ferrous iron transmembrane transporter activity"/>
    <property type="evidence" value="ECO:0007669"/>
    <property type="project" value="TreeGrafter"/>
</dbReference>
<reference evidence="10 11" key="1">
    <citation type="submission" date="2018-06" db="EMBL/GenBank/DDBJ databases">
        <title>Mucibacter soli gen. nov., sp. nov., a new member of the family Chitinophagaceae producing mucin.</title>
        <authorList>
            <person name="Kim M.-K."/>
            <person name="Park S."/>
            <person name="Kim T.-S."/>
            <person name="Joung Y."/>
            <person name="Han J.-H."/>
            <person name="Kim S.B."/>
        </authorList>
    </citation>
    <scope>NUCLEOTIDE SEQUENCE [LARGE SCALE GENOMIC DNA]</scope>
    <source>
        <strain evidence="10 11">R1-15</strain>
    </source>
</reference>
<dbReference type="PANTHER" id="PTHR43840:SF15">
    <property type="entry name" value="MITOCHONDRIAL METAL TRANSPORTER 1-RELATED"/>
    <property type="match status" value="1"/>
</dbReference>
<keyword evidence="3" id="KW-0813">Transport</keyword>
<feature type="transmembrane region" description="Helical" evidence="7">
    <location>
        <begin position="12"/>
        <end position="34"/>
    </location>
</feature>
<dbReference type="GO" id="GO:0006882">
    <property type="term" value="P:intracellular zinc ion homeostasis"/>
    <property type="evidence" value="ECO:0007669"/>
    <property type="project" value="TreeGrafter"/>
</dbReference>
<dbReference type="Pfam" id="PF01545">
    <property type="entry name" value="Cation_efflux"/>
    <property type="match status" value="1"/>
</dbReference>
<dbReference type="InterPro" id="IPR027470">
    <property type="entry name" value="Cation_efflux_CTD"/>
</dbReference>
<dbReference type="InterPro" id="IPR036837">
    <property type="entry name" value="Cation_efflux_CTD_sf"/>
</dbReference>
<keyword evidence="6 7" id="KW-0472">Membrane</keyword>
<keyword evidence="5 7" id="KW-1133">Transmembrane helix</keyword>
<dbReference type="Gene3D" id="1.20.1510.10">
    <property type="entry name" value="Cation efflux protein transmembrane domain"/>
    <property type="match status" value="1"/>
</dbReference>
<dbReference type="Proteomes" id="UP000248745">
    <property type="component" value="Unassembled WGS sequence"/>
</dbReference>
<dbReference type="RefSeq" id="WP_111000102.1">
    <property type="nucleotide sequence ID" value="NZ_QKTW01000022.1"/>
</dbReference>
<dbReference type="Gene3D" id="3.30.70.1350">
    <property type="entry name" value="Cation efflux protein, cytoplasmic domain"/>
    <property type="match status" value="1"/>
</dbReference>
<dbReference type="InterPro" id="IPR002524">
    <property type="entry name" value="Cation_efflux"/>
</dbReference>
<evidence type="ECO:0000259" key="8">
    <source>
        <dbReference type="Pfam" id="PF01545"/>
    </source>
</evidence>
<gene>
    <name evidence="10" type="ORF">DN068_16825</name>
</gene>
<evidence type="ECO:0000256" key="5">
    <source>
        <dbReference type="ARBA" id="ARBA00022989"/>
    </source>
</evidence>
<feature type="transmembrane region" description="Helical" evidence="7">
    <location>
        <begin position="154"/>
        <end position="173"/>
    </location>
</feature>